<dbReference type="PANTHER" id="PTHR43162">
    <property type="match status" value="1"/>
</dbReference>
<evidence type="ECO:0000313" key="1">
    <source>
        <dbReference type="EMBL" id="MPV36358.1"/>
    </source>
</evidence>
<keyword evidence="2" id="KW-1185">Reference proteome</keyword>
<dbReference type="InterPro" id="IPR036291">
    <property type="entry name" value="NAD(P)-bd_dom_sf"/>
</dbReference>
<proteinExistence type="predicted"/>
<name>A0A6N7EHA0_9MICO</name>
<protein>
    <submittedName>
        <fullName evidence="1">NmrA family transcriptional regulator</fullName>
    </submittedName>
</protein>
<reference evidence="1 2" key="1">
    <citation type="submission" date="2019-10" db="EMBL/GenBank/DDBJ databases">
        <title>Georgenia wutianyii sp. nov. and Georgenia yuyongxinii sp. nov. isolated from plateau pika (Ochotona curzoniae) in the Qinghai-Tibet plateau of China.</title>
        <authorList>
            <person name="Tian Z."/>
        </authorList>
    </citation>
    <scope>NUCLEOTIDE SEQUENCE [LARGE SCALE GENOMIC DNA]</scope>
    <source>
        <strain evidence="1 2">JCM 19765</strain>
    </source>
</reference>
<sequence>MDTTTDSLPTLVLGGTGHTGRRVMDRLTARGVPARVGSRSGEPPFDWNDSRTWDPVLDGVRAVYLCCHPDLAVPGAAATVAAVAAAAVSAGAERLVLLSGRGEAEAEHAETLVRQAGAGAAVTVVRASWFAQNFSESFLLDAVLAGELALPVGNVREPFVDIEDIADVVVAALTEDGHAGELYDVTGPRLLSFADAADEIAQAAGIEVRARTVPLEEYVAGATAAGASVEETELMAYLFTEVLDGRNESVTDGVEQALGRPATDFAVFAARAAAEGTWTRRAAVVR</sequence>
<evidence type="ECO:0000313" key="2">
    <source>
        <dbReference type="Proteomes" id="UP000437709"/>
    </source>
</evidence>
<dbReference type="AlphaFoldDB" id="A0A6N7EHA0"/>
<dbReference type="Gene3D" id="3.40.50.720">
    <property type="entry name" value="NAD(P)-binding Rossmann-like Domain"/>
    <property type="match status" value="1"/>
</dbReference>
<dbReference type="EMBL" id="WHPC01000010">
    <property type="protein sequence ID" value="MPV36358.1"/>
    <property type="molecule type" value="Genomic_DNA"/>
</dbReference>
<dbReference type="RefSeq" id="WP_152196154.1">
    <property type="nucleotide sequence ID" value="NZ_VUKD01000004.1"/>
</dbReference>
<dbReference type="Gene3D" id="3.90.25.10">
    <property type="entry name" value="UDP-galactose 4-epimerase, domain 1"/>
    <property type="match status" value="1"/>
</dbReference>
<comment type="caution">
    <text evidence="1">The sequence shown here is derived from an EMBL/GenBank/DDBJ whole genome shotgun (WGS) entry which is preliminary data.</text>
</comment>
<accession>A0A6N7EHA0</accession>
<dbReference type="OrthoDB" id="3243290at2"/>
<dbReference type="InterPro" id="IPR051604">
    <property type="entry name" value="Ergot_Alk_Oxidoreductase"/>
</dbReference>
<dbReference type="PANTHER" id="PTHR43162:SF1">
    <property type="entry name" value="PRESTALK A DIFFERENTIATION PROTEIN A"/>
    <property type="match status" value="1"/>
</dbReference>
<dbReference type="Proteomes" id="UP000437709">
    <property type="component" value="Unassembled WGS sequence"/>
</dbReference>
<organism evidence="1 2">
    <name type="scientific">Georgenia subflava</name>
    <dbReference type="NCBI Taxonomy" id="1622177"/>
    <lineage>
        <taxon>Bacteria</taxon>
        <taxon>Bacillati</taxon>
        <taxon>Actinomycetota</taxon>
        <taxon>Actinomycetes</taxon>
        <taxon>Micrococcales</taxon>
        <taxon>Bogoriellaceae</taxon>
        <taxon>Georgenia</taxon>
    </lineage>
</organism>
<gene>
    <name evidence="1" type="ORF">GB881_04710</name>
</gene>
<dbReference type="SUPFAM" id="SSF51735">
    <property type="entry name" value="NAD(P)-binding Rossmann-fold domains"/>
    <property type="match status" value="1"/>
</dbReference>